<feature type="transmembrane region" description="Helical" evidence="8">
    <location>
        <begin position="86"/>
        <end position="104"/>
    </location>
</feature>
<accession>A0A2S4Q1S8</accession>
<dbReference type="Proteomes" id="UP000237438">
    <property type="component" value="Unassembled WGS sequence"/>
</dbReference>
<evidence type="ECO:0000313" key="11">
    <source>
        <dbReference type="EMBL" id="POS88244.1"/>
    </source>
</evidence>
<dbReference type="InterPro" id="IPR003492">
    <property type="entry name" value="Battenin_disease_Cln3"/>
</dbReference>
<organism evidence="11 12">
    <name type="scientific">Erysiphe pulchra</name>
    <dbReference type="NCBI Taxonomy" id="225359"/>
    <lineage>
        <taxon>Eukaryota</taxon>
        <taxon>Fungi</taxon>
        <taxon>Dikarya</taxon>
        <taxon>Ascomycota</taxon>
        <taxon>Pezizomycotina</taxon>
        <taxon>Leotiomycetes</taxon>
        <taxon>Erysiphales</taxon>
        <taxon>Erysiphaceae</taxon>
        <taxon>Erysiphe</taxon>
    </lineage>
</organism>
<evidence type="ECO:0000256" key="9">
    <source>
        <dbReference type="SAM" id="MobiDB-lite"/>
    </source>
</evidence>
<gene>
    <name evidence="11" type="ORF">EPUL_000071</name>
</gene>
<dbReference type="InterPro" id="IPR036259">
    <property type="entry name" value="MFS_trans_sf"/>
</dbReference>
<keyword evidence="4 8" id="KW-0812">Transmembrane</keyword>
<dbReference type="GO" id="GO:0006865">
    <property type="term" value="P:amino acid transport"/>
    <property type="evidence" value="ECO:0007669"/>
    <property type="project" value="UniProtKB-KW"/>
</dbReference>
<evidence type="ECO:0000256" key="2">
    <source>
        <dbReference type="ARBA" id="ARBA00007467"/>
    </source>
</evidence>
<feature type="transmembrane region" description="Helical" evidence="8">
    <location>
        <begin position="55"/>
        <end position="74"/>
    </location>
</feature>
<dbReference type="EMBL" id="PEDP01000017">
    <property type="protein sequence ID" value="POS88244.1"/>
    <property type="molecule type" value="Genomic_DNA"/>
</dbReference>
<feature type="transmembrane region" description="Helical" evidence="8">
    <location>
        <begin position="311"/>
        <end position="332"/>
    </location>
</feature>
<proteinExistence type="inferred from homology"/>
<dbReference type="SUPFAM" id="SSF103473">
    <property type="entry name" value="MFS general substrate transporter"/>
    <property type="match status" value="1"/>
</dbReference>
<dbReference type="OrthoDB" id="5965864at2759"/>
<evidence type="ECO:0000256" key="6">
    <source>
        <dbReference type="ARBA" id="ARBA00022989"/>
    </source>
</evidence>
<name>A0A2S4Q1S8_9PEZI</name>
<evidence type="ECO:0000256" key="1">
    <source>
        <dbReference type="ARBA" id="ARBA00004127"/>
    </source>
</evidence>
<feature type="transmembrane region" description="Helical" evidence="8">
    <location>
        <begin position="275"/>
        <end position="299"/>
    </location>
</feature>
<feature type="signal peptide" evidence="10">
    <location>
        <begin position="1"/>
        <end position="15"/>
    </location>
</feature>
<keyword evidence="8" id="KW-0926">Vacuole</keyword>
<dbReference type="PRINTS" id="PR01315">
    <property type="entry name" value="BATTENIN"/>
</dbReference>
<evidence type="ECO:0000256" key="8">
    <source>
        <dbReference type="RuleBase" id="RU361113"/>
    </source>
</evidence>
<reference evidence="11 12" key="1">
    <citation type="submission" date="2017-10" db="EMBL/GenBank/DDBJ databases">
        <title>Development of genomic resources for the powdery mildew, Erysiphe pulchra.</title>
        <authorList>
            <person name="Wadl P.A."/>
            <person name="Mack B.M."/>
            <person name="Moore G."/>
            <person name="Beltz S.B."/>
        </authorList>
    </citation>
    <scope>NUCLEOTIDE SEQUENCE [LARGE SCALE GENOMIC DNA]</scope>
    <source>
        <strain evidence="11">Cflorida</strain>
    </source>
</reference>
<comment type="subcellular location">
    <subcellularLocation>
        <location evidence="1">Endomembrane system</location>
        <topology evidence="1">Multi-pass membrane protein</topology>
    </subcellularLocation>
    <subcellularLocation>
        <location evidence="8">Vacuole membrane</location>
        <topology evidence="8">Multi-pass membrane protein</topology>
    </subcellularLocation>
</comment>
<feature type="chain" id="PRO_5015540355" description="Protein BTN" evidence="10">
    <location>
        <begin position="16"/>
        <end position="355"/>
    </location>
</feature>
<keyword evidence="5" id="KW-0029">Amino-acid transport</keyword>
<evidence type="ECO:0000256" key="10">
    <source>
        <dbReference type="SAM" id="SignalP"/>
    </source>
</evidence>
<keyword evidence="12" id="KW-1185">Reference proteome</keyword>
<dbReference type="PANTHER" id="PTHR10981">
    <property type="entry name" value="BATTENIN"/>
    <property type="match status" value="1"/>
</dbReference>
<protein>
    <recommendedName>
        <fullName evidence="8">Protein BTN</fullName>
    </recommendedName>
</protein>
<dbReference type="GO" id="GO:0005774">
    <property type="term" value="C:vacuolar membrane"/>
    <property type="evidence" value="ECO:0007669"/>
    <property type="project" value="UniProtKB-SubCell"/>
</dbReference>
<evidence type="ECO:0000256" key="4">
    <source>
        <dbReference type="ARBA" id="ARBA00022692"/>
    </source>
</evidence>
<feature type="transmembrane region" description="Helical" evidence="8">
    <location>
        <begin position="25"/>
        <end position="48"/>
    </location>
</feature>
<dbReference type="AlphaFoldDB" id="A0A2S4Q1S8"/>
<evidence type="ECO:0000313" key="12">
    <source>
        <dbReference type="Proteomes" id="UP000237438"/>
    </source>
</evidence>
<keyword evidence="10" id="KW-0732">Signal</keyword>
<evidence type="ECO:0000256" key="5">
    <source>
        <dbReference type="ARBA" id="ARBA00022970"/>
    </source>
</evidence>
<dbReference type="Pfam" id="PF02487">
    <property type="entry name" value="CLN3"/>
    <property type="match status" value="1"/>
</dbReference>
<dbReference type="PANTHER" id="PTHR10981:SF0">
    <property type="entry name" value="BATTENIN"/>
    <property type="match status" value="1"/>
</dbReference>
<comment type="similarity">
    <text evidence="2 8">Belongs to the battenin family.</text>
</comment>
<evidence type="ECO:0000256" key="3">
    <source>
        <dbReference type="ARBA" id="ARBA00022448"/>
    </source>
</evidence>
<keyword evidence="7 8" id="KW-0472">Membrane</keyword>
<comment type="caution">
    <text evidence="11">The sequence shown here is derived from an EMBL/GenBank/DDBJ whole genome shotgun (WGS) entry which is preliminary data.</text>
</comment>
<keyword evidence="3" id="KW-0813">Transport</keyword>
<dbReference type="STRING" id="225359.A0A2S4Q1S8"/>
<evidence type="ECO:0000256" key="7">
    <source>
        <dbReference type="ARBA" id="ARBA00023136"/>
    </source>
</evidence>
<feature type="transmembrane region" description="Helical" evidence="8">
    <location>
        <begin position="179"/>
        <end position="197"/>
    </location>
</feature>
<sequence>MCILSALGLFTIALSTQDHISLKLGGIVLASLSSGLGEMSLLGLTHFYGPSALTAWGSGTGAAGVVGAGLYLLMTSVMQLSIRSSLLISSTLPFVMPLAFILVLPQHLLNDSIRTGYAPISQAGDGDDDDNGLRSSDDTLNASPIANHNTNSYRNIVSTSGHNLEPSEFFAKIQRLRSLFIPYMLPLFIVYTAEYTINQGITPTLLFPLRSTPFSNYRSFYPTYAFLYQIGVFISRSSLPFFTLKSLYLPSLLQVLNLLILTLHALYFFLPSIHLIFVIILWEGLLGGAVYVNTFAAIMRNKHGEEREWSLGATTASDSAGIMIAGLIGILIEPYLCEWNVHHGRPWCRNVGGSS</sequence>
<dbReference type="GO" id="GO:0012505">
    <property type="term" value="C:endomembrane system"/>
    <property type="evidence" value="ECO:0007669"/>
    <property type="project" value="UniProtKB-SubCell"/>
</dbReference>
<keyword evidence="6 8" id="KW-1133">Transmembrane helix</keyword>
<feature type="transmembrane region" description="Helical" evidence="8">
    <location>
        <begin position="247"/>
        <end position="269"/>
    </location>
</feature>
<dbReference type="GO" id="GO:0051453">
    <property type="term" value="P:regulation of intracellular pH"/>
    <property type="evidence" value="ECO:0007669"/>
    <property type="project" value="TreeGrafter"/>
</dbReference>
<feature type="region of interest" description="Disordered" evidence="9">
    <location>
        <begin position="120"/>
        <end position="146"/>
    </location>
</feature>
<feature type="transmembrane region" description="Helical" evidence="8">
    <location>
        <begin position="217"/>
        <end position="235"/>
    </location>
</feature>